<name>A0A9P6CJE2_9AGAR</name>
<evidence type="ECO:0000313" key="2">
    <source>
        <dbReference type="EMBL" id="KAF9468367.1"/>
    </source>
</evidence>
<dbReference type="PANTHER" id="PTHR33112:SF12">
    <property type="entry name" value="HETEROKARYON INCOMPATIBILITY DOMAIN-CONTAINING PROTEIN"/>
    <property type="match status" value="1"/>
</dbReference>
<accession>A0A9P6CJE2</accession>
<evidence type="ECO:0000259" key="1">
    <source>
        <dbReference type="Pfam" id="PF06985"/>
    </source>
</evidence>
<protein>
    <submittedName>
        <fullName evidence="2">Heterokaryon incompatibility protein-domain-containing protein</fullName>
    </submittedName>
</protein>
<evidence type="ECO:0000313" key="3">
    <source>
        <dbReference type="Proteomes" id="UP000807353"/>
    </source>
</evidence>
<organism evidence="2 3">
    <name type="scientific">Collybia nuda</name>
    <dbReference type="NCBI Taxonomy" id="64659"/>
    <lineage>
        <taxon>Eukaryota</taxon>
        <taxon>Fungi</taxon>
        <taxon>Dikarya</taxon>
        <taxon>Basidiomycota</taxon>
        <taxon>Agaricomycotina</taxon>
        <taxon>Agaricomycetes</taxon>
        <taxon>Agaricomycetidae</taxon>
        <taxon>Agaricales</taxon>
        <taxon>Tricholomatineae</taxon>
        <taxon>Clitocybaceae</taxon>
        <taxon>Collybia</taxon>
    </lineage>
</organism>
<proteinExistence type="predicted"/>
<gene>
    <name evidence="2" type="ORF">BDZ94DRAFT_782794</name>
</gene>
<comment type="caution">
    <text evidence="2">The sequence shown here is derived from an EMBL/GenBank/DDBJ whole genome shotgun (WGS) entry which is preliminary data.</text>
</comment>
<dbReference type="OrthoDB" id="5125733at2759"/>
<sequence length="734" mass="82161">MCRLGRYFLGRMFQDNHTISPPEEISTHNARYLCPTCAALDLHHILSDGVSREEAVLLGPLVDILEKSGRCDFCRLIKAAFQRTWVLEKQAPDVDLTGITCSLFSNECGCLRDPAPPIRERCHRIFILPSDRPQRIYDVMLAAQSGLTLDIQLLEDDAHIFGRNKEVHGRRVEETVSVDIIRRWVSMCDQDHRGVCGTVWWRGEDESLPQTVRMLDVKAMSIVSASQVSRYIALSYLWGGIGTVYQTTQANITRRTTPGGLDISILPSSISDSIHLCLQLDVQYLWVDALCIIQDSMEDKAIQIGVMELIYGSSYFTIFAVGGNNAHAPLPGLFPGTRPVQQHVEVIHGLHLTVPLPTLREVLAQSTWGTRGWTYQELMLSSRRLFFTGQQTYFECGQDIWCEDVAVESKRLPRSYHPLQHTGGGNFTYLRAPPSWARKDYMLGYMTAITQYTQRNLTNDSDAVDAISALTNAMTKGFKLGGGQGVPSKAFRYGLAITDLNQALLWQPTTQLVRRHIPTGSPWPSWSWAGWRGPVQYRDILSGRDVPRPMESLIDIWYICEGGRLVEISVRPIDRAIAYPEEEGMITRYLPPKGNTNIEKNTAASDGTLVFCTTTAEFSVEANNNPAKSTDTHYRALDILTPGISHPVRAGRIALPVSMELSSPLQLIVLSRTNGSIDLYDTDIYGPQYSGCFLYVMAVQQTGAHSTVERLGIGVIFERAWLDARPQEIQVYLG</sequence>
<feature type="domain" description="Heterokaryon incompatibility" evidence="1">
    <location>
        <begin position="231"/>
        <end position="377"/>
    </location>
</feature>
<reference evidence="2" key="1">
    <citation type="submission" date="2020-11" db="EMBL/GenBank/DDBJ databases">
        <authorList>
            <consortium name="DOE Joint Genome Institute"/>
            <person name="Ahrendt S."/>
            <person name="Riley R."/>
            <person name="Andreopoulos W."/>
            <person name="Labutti K."/>
            <person name="Pangilinan J."/>
            <person name="Ruiz-Duenas F.J."/>
            <person name="Barrasa J.M."/>
            <person name="Sanchez-Garcia M."/>
            <person name="Camarero S."/>
            <person name="Miyauchi S."/>
            <person name="Serrano A."/>
            <person name="Linde D."/>
            <person name="Babiker R."/>
            <person name="Drula E."/>
            <person name="Ayuso-Fernandez I."/>
            <person name="Pacheco R."/>
            <person name="Padilla G."/>
            <person name="Ferreira P."/>
            <person name="Barriuso J."/>
            <person name="Kellner H."/>
            <person name="Castanera R."/>
            <person name="Alfaro M."/>
            <person name="Ramirez L."/>
            <person name="Pisabarro A.G."/>
            <person name="Kuo A."/>
            <person name="Tritt A."/>
            <person name="Lipzen A."/>
            <person name="He G."/>
            <person name="Yan M."/>
            <person name="Ng V."/>
            <person name="Cullen D."/>
            <person name="Martin F."/>
            <person name="Rosso M.-N."/>
            <person name="Henrissat B."/>
            <person name="Hibbett D."/>
            <person name="Martinez A.T."/>
            <person name="Grigoriev I.V."/>
        </authorList>
    </citation>
    <scope>NUCLEOTIDE SEQUENCE</scope>
    <source>
        <strain evidence="2">CBS 247.69</strain>
    </source>
</reference>
<dbReference type="PANTHER" id="PTHR33112">
    <property type="entry name" value="DOMAIN PROTEIN, PUTATIVE-RELATED"/>
    <property type="match status" value="1"/>
</dbReference>
<dbReference type="InterPro" id="IPR010730">
    <property type="entry name" value="HET"/>
</dbReference>
<dbReference type="Pfam" id="PF06985">
    <property type="entry name" value="HET"/>
    <property type="match status" value="1"/>
</dbReference>
<dbReference type="Proteomes" id="UP000807353">
    <property type="component" value="Unassembled WGS sequence"/>
</dbReference>
<keyword evidence="3" id="KW-1185">Reference proteome</keyword>
<dbReference type="EMBL" id="MU150233">
    <property type="protein sequence ID" value="KAF9468367.1"/>
    <property type="molecule type" value="Genomic_DNA"/>
</dbReference>
<dbReference type="AlphaFoldDB" id="A0A9P6CJE2"/>